<dbReference type="SUPFAM" id="SSF56219">
    <property type="entry name" value="DNase I-like"/>
    <property type="match status" value="1"/>
</dbReference>
<dbReference type="InterPro" id="IPR036691">
    <property type="entry name" value="Endo/exonu/phosph_ase_sf"/>
</dbReference>
<sequence>MKAGEMFAKERNFKFVWFKDDKMHIKKNKITKDIICLTETWHDINYCNFLIPETKMMVSLFILNVNFFEYEYIDANIIKVTLKTDKLSLSLLCIYRSPSGNKHEFLTILNNLIITLNSSNEKIIFIGDVNLNIIGVDNVNNEYLDIMSENGFKRPSH</sequence>
<comment type="caution">
    <text evidence="1">The sequence shown here is derived from an EMBL/GenBank/DDBJ whole genome shotgun (WGS) entry which is preliminary data.</text>
</comment>
<evidence type="ECO:0000313" key="1">
    <source>
        <dbReference type="EMBL" id="KAF0706214.1"/>
    </source>
</evidence>
<keyword evidence="2" id="KW-1185">Reference proteome</keyword>
<dbReference type="Proteomes" id="UP000478052">
    <property type="component" value="Unassembled WGS sequence"/>
</dbReference>
<evidence type="ECO:0008006" key="3">
    <source>
        <dbReference type="Google" id="ProtNLM"/>
    </source>
</evidence>
<protein>
    <recommendedName>
        <fullName evidence="3">Craniofacial development protein 2-like</fullName>
    </recommendedName>
</protein>
<evidence type="ECO:0000313" key="2">
    <source>
        <dbReference type="Proteomes" id="UP000478052"/>
    </source>
</evidence>
<accession>A0A6G0VQR2</accession>
<name>A0A6G0VQR2_APHCR</name>
<gene>
    <name evidence="1" type="ORF">FWK35_00032027</name>
</gene>
<dbReference type="EMBL" id="VUJU01012985">
    <property type="protein sequence ID" value="KAF0706214.1"/>
    <property type="molecule type" value="Genomic_DNA"/>
</dbReference>
<dbReference type="AlphaFoldDB" id="A0A6G0VQR2"/>
<organism evidence="1 2">
    <name type="scientific">Aphis craccivora</name>
    <name type="common">Cowpea aphid</name>
    <dbReference type="NCBI Taxonomy" id="307492"/>
    <lineage>
        <taxon>Eukaryota</taxon>
        <taxon>Metazoa</taxon>
        <taxon>Ecdysozoa</taxon>
        <taxon>Arthropoda</taxon>
        <taxon>Hexapoda</taxon>
        <taxon>Insecta</taxon>
        <taxon>Pterygota</taxon>
        <taxon>Neoptera</taxon>
        <taxon>Paraneoptera</taxon>
        <taxon>Hemiptera</taxon>
        <taxon>Sternorrhyncha</taxon>
        <taxon>Aphidomorpha</taxon>
        <taxon>Aphidoidea</taxon>
        <taxon>Aphididae</taxon>
        <taxon>Aphidini</taxon>
        <taxon>Aphis</taxon>
        <taxon>Aphis</taxon>
    </lineage>
</organism>
<dbReference type="Gene3D" id="3.60.10.10">
    <property type="entry name" value="Endonuclease/exonuclease/phosphatase"/>
    <property type="match status" value="1"/>
</dbReference>
<proteinExistence type="predicted"/>
<reference evidence="1 2" key="1">
    <citation type="submission" date="2019-08" db="EMBL/GenBank/DDBJ databases">
        <title>Whole genome of Aphis craccivora.</title>
        <authorList>
            <person name="Voronova N.V."/>
            <person name="Shulinski R.S."/>
            <person name="Bandarenka Y.V."/>
            <person name="Zhorov D.G."/>
            <person name="Warner D."/>
        </authorList>
    </citation>
    <scope>NUCLEOTIDE SEQUENCE [LARGE SCALE GENOMIC DNA]</scope>
    <source>
        <strain evidence="1">180601</strain>
        <tissue evidence="1">Whole Body</tissue>
    </source>
</reference>